<evidence type="ECO:0000256" key="1">
    <source>
        <dbReference type="ARBA" id="ARBA00022528"/>
    </source>
</evidence>
<reference evidence="4" key="1">
    <citation type="submission" date="2021-01" db="EMBL/GenBank/DDBJ databases">
        <title>Adiantum capillus-veneris genome.</title>
        <authorList>
            <person name="Fang Y."/>
            <person name="Liao Q."/>
        </authorList>
    </citation>
    <scope>NUCLEOTIDE SEQUENCE</scope>
    <source>
        <strain evidence="4">H3</strain>
        <tissue evidence="4">Leaf</tissue>
    </source>
</reference>
<proteinExistence type="predicted"/>
<dbReference type="OrthoDB" id="5857104at2759"/>
<dbReference type="FunFam" id="3.40.50.10810:FF:000030">
    <property type="entry name" value="ATP-dependent DNA helicase DDM1"/>
    <property type="match status" value="1"/>
</dbReference>
<feature type="domain" description="Helicase ATP-binding" evidence="3">
    <location>
        <begin position="136"/>
        <end position="303"/>
    </location>
</feature>
<dbReference type="SUPFAM" id="SSF52540">
    <property type="entry name" value="P-loop containing nucleoside triphosphate hydrolases"/>
    <property type="match status" value="3"/>
</dbReference>
<dbReference type="SMART" id="SM00487">
    <property type="entry name" value="DEXDc"/>
    <property type="match status" value="1"/>
</dbReference>
<dbReference type="InterPro" id="IPR038718">
    <property type="entry name" value="SNF2-like_sf"/>
</dbReference>
<dbReference type="InterPro" id="IPR014001">
    <property type="entry name" value="Helicase_ATP-bd"/>
</dbReference>
<dbReference type="GO" id="GO:0005524">
    <property type="term" value="F:ATP binding"/>
    <property type="evidence" value="ECO:0007669"/>
    <property type="project" value="InterPro"/>
</dbReference>
<name>A0A9D4U5K1_ADICA</name>
<keyword evidence="2" id="KW-0378">Hydrolase</keyword>
<gene>
    <name evidence="4" type="ORF">GOP47_0023942</name>
</gene>
<accession>A0A9D4U5K1</accession>
<dbReference type="PROSITE" id="PS51192">
    <property type="entry name" value="HELICASE_ATP_BIND_1"/>
    <property type="match status" value="1"/>
</dbReference>
<organism evidence="4 5">
    <name type="scientific">Adiantum capillus-veneris</name>
    <name type="common">Maidenhair fern</name>
    <dbReference type="NCBI Taxonomy" id="13818"/>
    <lineage>
        <taxon>Eukaryota</taxon>
        <taxon>Viridiplantae</taxon>
        <taxon>Streptophyta</taxon>
        <taxon>Embryophyta</taxon>
        <taxon>Tracheophyta</taxon>
        <taxon>Polypodiopsida</taxon>
        <taxon>Polypodiidae</taxon>
        <taxon>Polypodiales</taxon>
        <taxon>Pteridineae</taxon>
        <taxon>Pteridaceae</taxon>
        <taxon>Vittarioideae</taxon>
        <taxon>Adiantum</taxon>
    </lineage>
</organism>
<dbReference type="GO" id="GO:0016787">
    <property type="term" value="F:hydrolase activity"/>
    <property type="evidence" value="ECO:0007669"/>
    <property type="project" value="UniProtKB-KW"/>
</dbReference>
<dbReference type="InterPro" id="IPR000330">
    <property type="entry name" value="SNF2_N"/>
</dbReference>
<dbReference type="AlphaFoldDB" id="A0A9D4U5K1"/>
<dbReference type="CDD" id="cd18793">
    <property type="entry name" value="SF2_C_SNF"/>
    <property type="match status" value="1"/>
</dbReference>
<comment type="caution">
    <text evidence="4">The sequence shown here is derived from an EMBL/GenBank/DDBJ whole genome shotgun (WGS) entry which is preliminary data.</text>
</comment>
<dbReference type="Gene3D" id="3.40.50.10810">
    <property type="entry name" value="Tandem AAA-ATPase domain"/>
    <property type="match status" value="1"/>
</dbReference>
<dbReference type="InterPro" id="IPR027417">
    <property type="entry name" value="P-loop_NTPase"/>
</dbReference>
<dbReference type="InterPro" id="IPR049730">
    <property type="entry name" value="SNF2/RAD54-like_C"/>
</dbReference>
<dbReference type="EMBL" id="JABFUD020000023">
    <property type="protein sequence ID" value="KAI5061437.1"/>
    <property type="molecule type" value="Genomic_DNA"/>
</dbReference>
<evidence type="ECO:0000313" key="5">
    <source>
        <dbReference type="Proteomes" id="UP000886520"/>
    </source>
</evidence>
<protein>
    <recommendedName>
        <fullName evidence="3">Helicase ATP-binding domain-containing protein</fullName>
    </recommendedName>
</protein>
<keyword evidence="1" id="KW-0150">Chloroplast</keyword>
<dbReference type="PANTHER" id="PTHR10799">
    <property type="entry name" value="SNF2/RAD54 HELICASE FAMILY"/>
    <property type="match status" value="1"/>
</dbReference>
<evidence type="ECO:0000259" key="3">
    <source>
        <dbReference type="PROSITE" id="PS51192"/>
    </source>
</evidence>
<dbReference type="Pfam" id="PF00176">
    <property type="entry name" value="SNF2-rel_dom"/>
    <property type="match status" value="1"/>
</dbReference>
<evidence type="ECO:0000256" key="2">
    <source>
        <dbReference type="ARBA" id="ARBA00022801"/>
    </source>
</evidence>
<evidence type="ECO:0000313" key="4">
    <source>
        <dbReference type="EMBL" id="KAI5061437.1"/>
    </source>
</evidence>
<dbReference type="Proteomes" id="UP000886520">
    <property type="component" value="Chromosome 23"/>
</dbReference>
<keyword evidence="5" id="KW-1185">Reference proteome</keyword>
<sequence>MDEKATKFGDSVSPSLFTKLDEILIQTQLYSECLLEKMDYMTLSATEIKVEVANDEKNRSVGCKRKAFSLLTLGRKKAKAGIQEMLANYEKESKTLQGSGLLPEEEQNWREQMEIVPLLTGGRLKSYQLKGIKWMISLWHNGLNGILADQMGLGKTVQTIGFLAHLKGAGLHGPFLVCAPLLTLSNWVNEVKRWAPTMEVLLYYGSKDERMSLRKTYMPPLIDASFPVIITSFEVAMNDRKILAKYKWKYMVVDEGHRLKNFDCKLLKELKQMQADHTLLLTGTLLQNNLPELWSLLNFILPQIFMSLYEFQTWFDFTGKSSGGAQFENDVNDQRRVQVIAKLHLILRPFLLRRLKEDVEKSLPLKKEILLYAPMSAEQKWFHEFLVTKTLAKHLEENMMSPGVLIKANLNNILMQLRKNCNHPVLLMSQLEHDFNFPPVEKLVEQCGKLKLLDGILVHLRERGHKVLIFSHDQNAGYFGLLLGATGIQTFSNRCDWNPHVDMQAMDRCHRIGQTRPVHVYRLATSDSVERRMLNVALDKLKLERLVIEKGQFCQERDHTKITLEESELLALLKQERDKEELHQSAEISEENLLKLLDRSDMLNYAHQSNVGNLCLPLKGPGWEVVIRSGQNSLLSSIESASGHHIQWKNLMSCGKSFIKACLSSIWKSLIEDI</sequence>
<keyword evidence="1" id="KW-0934">Plastid</keyword>
<dbReference type="Gene3D" id="3.40.50.300">
    <property type="entry name" value="P-loop containing nucleotide triphosphate hydrolases"/>
    <property type="match status" value="2"/>
</dbReference>